<keyword evidence="1" id="KW-0472">Membrane</keyword>
<keyword evidence="1" id="KW-1133">Transmembrane helix</keyword>
<evidence type="ECO:0000256" key="1">
    <source>
        <dbReference type="SAM" id="Phobius"/>
    </source>
</evidence>
<reference evidence="2" key="1">
    <citation type="submission" date="2009-04" db="EMBL/GenBank/DDBJ databases">
        <authorList>
            <person name="Weinstock G."/>
            <person name="Sodergren E."/>
            <person name="Clifton S."/>
            <person name="Fulton L."/>
            <person name="Fulton B."/>
            <person name="Courtney L."/>
            <person name="Fronick C."/>
            <person name="Harrison M."/>
            <person name="Strong C."/>
            <person name="Farmer C."/>
            <person name="Delahaunty K."/>
            <person name="Markovic C."/>
            <person name="Hall O."/>
            <person name="Minx P."/>
            <person name="Tomlinson C."/>
            <person name="Mitreva M."/>
            <person name="Nelson J."/>
            <person name="Hou S."/>
            <person name="Wollam A."/>
            <person name="Pepin K.H."/>
            <person name="Johnson M."/>
            <person name="Bhonagiri V."/>
            <person name="Nash W.E."/>
            <person name="Warren W."/>
            <person name="Chinwalla A."/>
            <person name="Mardis E.R."/>
            <person name="Wilson R.K."/>
        </authorList>
    </citation>
    <scope>NUCLEOTIDE SEQUENCE [LARGE SCALE GENOMIC DNA]</scope>
    <source>
        <strain evidence="2">DSM 14600</strain>
    </source>
</reference>
<dbReference type="AlphaFoldDB" id="C4G8X4"/>
<proteinExistence type="predicted"/>
<evidence type="ECO:0000313" key="3">
    <source>
        <dbReference type="Proteomes" id="UP000003494"/>
    </source>
</evidence>
<organism evidence="2 3">
    <name type="scientific">Shuttleworthella satelles DSM 14600</name>
    <dbReference type="NCBI Taxonomy" id="626523"/>
    <lineage>
        <taxon>Bacteria</taxon>
        <taxon>Bacillati</taxon>
        <taxon>Bacillota</taxon>
        <taxon>Clostridia</taxon>
        <taxon>Lachnospirales</taxon>
        <taxon>Lachnospiraceae</taxon>
        <taxon>Shuttleworthella</taxon>
    </lineage>
</organism>
<dbReference type="Proteomes" id="UP000003494">
    <property type="component" value="Unassembled WGS sequence"/>
</dbReference>
<feature type="transmembrane region" description="Helical" evidence="1">
    <location>
        <begin position="20"/>
        <end position="38"/>
    </location>
</feature>
<protein>
    <submittedName>
        <fullName evidence="2">Uncharacterized protein</fullName>
    </submittedName>
</protein>
<keyword evidence="1" id="KW-0812">Transmembrane</keyword>
<dbReference type="EMBL" id="ACIP02000001">
    <property type="protein sequence ID" value="EEP29071.1"/>
    <property type="molecule type" value="Genomic_DNA"/>
</dbReference>
<accession>C4G8X4</accession>
<gene>
    <name evidence="2" type="ORF">GCWU000342_00422</name>
</gene>
<comment type="caution">
    <text evidence="2">The sequence shown here is derived from an EMBL/GenBank/DDBJ whole genome shotgun (WGS) entry which is preliminary data.</text>
</comment>
<dbReference type="STRING" id="626523.GCWU000342_00422"/>
<evidence type="ECO:0000313" key="2">
    <source>
        <dbReference type="EMBL" id="EEP29071.1"/>
    </source>
</evidence>
<dbReference type="HOGENOM" id="CLU_3296492_0_0_9"/>
<name>C4G8X4_9FIRM</name>
<sequence>MCPYVSSPCRSCLAFKTGMVLGTSYLYFQLFSAIIFIYRI</sequence>
<keyword evidence="3" id="KW-1185">Reference proteome</keyword>